<sequence length="96" mass="11220">MVEYLYAFSLVLASFGLPYLRGRRNGNEFDGFGDCRSSRIAVGRICLPKHRDTQSVQLHRRHARHAHTEKGTTGVHTLQTCRMFVFLYFFSNHKFR</sequence>
<accession>A0A6B0U4J2</accession>
<evidence type="ECO:0000313" key="1">
    <source>
        <dbReference type="EMBL" id="MXU87399.1"/>
    </source>
</evidence>
<name>A0A6B0U4J2_IXORI</name>
<protein>
    <submittedName>
        <fullName evidence="1">Putative secreted protein</fullName>
    </submittedName>
</protein>
<dbReference type="EMBL" id="GIFC01005316">
    <property type="protein sequence ID" value="MXU87399.1"/>
    <property type="molecule type" value="Transcribed_RNA"/>
</dbReference>
<proteinExistence type="predicted"/>
<organism evidence="1">
    <name type="scientific">Ixodes ricinus</name>
    <name type="common">Common tick</name>
    <name type="synonym">Acarus ricinus</name>
    <dbReference type="NCBI Taxonomy" id="34613"/>
    <lineage>
        <taxon>Eukaryota</taxon>
        <taxon>Metazoa</taxon>
        <taxon>Ecdysozoa</taxon>
        <taxon>Arthropoda</taxon>
        <taxon>Chelicerata</taxon>
        <taxon>Arachnida</taxon>
        <taxon>Acari</taxon>
        <taxon>Parasitiformes</taxon>
        <taxon>Ixodida</taxon>
        <taxon>Ixodoidea</taxon>
        <taxon>Ixodidae</taxon>
        <taxon>Ixodinae</taxon>
        <taxon>Ixodes</taxon>
    </lineage>
</organism>
<reference evidence="1" key="1">
    <citation type="submission" date="2019-12" db="EMBL/GenBank/DDBJ databases">
        <title>An insight into the sialome of adult female Ixodes ricinus ticks feeding for 6 days.</title>
        <authorList>
            <person name="Perner J."/>
            <person name="Ribeiro J.M.C."/>
        </authorList>
    </citation>
    <scope>NUCLEOTIDE SEQUENCE</scope>
    <source>
        <strain evidence="1">Semi-engorged</strain>
        <tissue evidence="1">Salivary glands</tissue>
    </source>
</reference>
<dbReference type="AlphaFoldDB" id="A0A6B0U4J2"/>